<comment type="similarity">
    <text evidence="2">Belongs to the amino acid-polyamine-organocation (APC) superfamily. Spore germination protein (SGP) (TC 2.A.3.9) family.</text>
</comment>
<dbReference type="STRING" id="44252.DJ90_1421"/>
<evidence type="ECO:0000256" key="6">
    <source>
        <dbReference type="ARBA" id="ARBA00022989"/>
    </source>
</evidence>
<evidence type="ECO:0000256" key="5">
    <source>
        <dbReference type="ARBA" id="ARBA00022692"/>
    </source>
</evidence>
<dbReference type="GO" id="GO:0009847">
    <property type="term" value="P:spore germination"/>
    <property type="evidence" value="ECO:0007669"/>
    <property type="project" value="InterPro"/>
</dbReference>
<accession>A0A090Y8G1</accession>
<evidence type="ECO:0000313" key="10">
    <source>
        <dbReference type="Proteomes" id="UP000029278"/>
    </source>
</evidence>
<dbReference type="GO" id="GO:0016020">
    <property type="term" value="C:membrane"/>
    <property type="evidence" value="ECO:0007669"/>
    <property type="project" value="UniProtKB-SubCell"/>
</dbReference>
<keyword evidence="6 8" id="KW-1133">Transmembrane helix</keyword>
<gene>
    <name evidence="9" type="ORF">DJ90_1421</name>
</gene>
<reference evidence="9 10" key="1">
    <citation type="submission" date="2014-04" db="EMBL/GenBank/DDBJ databases">
        <authorList>
            <person name="Bishop-Lilly K.A."/>
            <person name="Broomall S.M."/>
            <person name="Chain P.S."/>
            <person name="Chertkov O."/>
            <person name="Coyne S.R."/>
            <person name="Daligault H.E."/>
            <person name="Davenport K.W."/>
            <person name="Erkkila T."/>
            <person name="Frey K.G."/>
            <person name="Gibbons H.S."/>
            <person name="Gu W."/>
            <person name="Jaissle J."/>
            <person name="Johnson S.L."/>
            <person name="Koroleva G.I."/>
            <person name="Ladner J.T."/>
            <person name="Lo C.-C."/>
            <person name="Minogue T.D."/>
            <person name="Munk C."/>
            <person name="Palacios G.F."/>
            <person name="Redden C.L."/>
            <person name="Rosenzweig C.N."/>
            <person name="Scholz M.B."/>
            <person name="Teshima H."/>
            <person name="Xu Y."/>
        </authorList>
    </citation>
    <scope>NUCLEOTIDE SEQUENCE [LARGE SCALE GENOMIC DNA]</scope>
    <source>
        <strain evidence="9 10">8244</strain>
    </source>
</reference>
<evidence type="ECO:0000313" key="9">
    <source>
        <dbReference type="EMBL" id="KFM94486.1"/>
    </source>
</evidence>
<keyword evidence="3" id="KW-0813">Transport</keyword>
<feature type="transmembrane region" description="Helical" evidence="8">
    <location>
        <begin position="74"/>
        <end position="97"/>
    </location>
</feature>
<dbReference type="PANTHER" id="PTHR34975:SF2">
    <property type="entry name" value="SPORE GERMINATION PROTEIN A2"/>
    <property type="match status" value="1"/>
</dbReference>
<evidence type="ECO:0000256" key="4">
    <source>
        <dbReference type="ARBA" id="ARBA00022544"/>
    </source>
</evidence>
<protein>
    <submittedName>
        <fullName evidence="9">Spore germination family protein</fullName>
    </submittedName>
</protein>
<evidence type="ECO:0000256" key="3">
    <source>
        <dbReference type="ARBA" id="ARBA00022448"/>
    </source>
</evidence>
<dbReference type="AlphaFoldDB" id="A0A090Y8G1"/>
<feature type="transmembrane region" description="Helical" evidence="8">
    <location>
        <begin position="127"/>
        <end position="148"/>
    </location>
</feature>
<evidence type="ECO:0000256" key="1">
    <source>
        <dbReference type="ARBA" id="ARBA00004141"/>
    </source>
</evidence>
<name>A0A090Y8G1_PAEMA</name>
<evidence type="ECO:0000256" key="7">
    <source>
        <dbReference type="ARBA" id="ARBA00023136"/>
    </source>
</evidence>
<dbReference type="Pfam" id="PF03845">
    <property type="entry name" value="Spore_permease"/>
    <property type="match status" value="1"/>
</dbReference>
<keyword evidence="10" id="KW-1185">Reference proteome</keyword>
<feature type="transmembrane region" description="Helical" evidence="8">
    <location>
        <begin position="160"/>
        <end position="178"/>
    </location>
</feature>
<dbReference type="PANTHER" id="PTHR34975">
    <property type="entry name" value="SPORE GERMINATION PROTEIN A2"/>
    <property type="match status" value="1"/>
</dbReference>
<dbReference type="InterPro" id="IPR004761">
    <property type="entry name" value="Spore_GerAB"/>
</dbReference>
<organism evidence="9 10">
    <name type="scientific">Paenibacillus macerans</name>
    <name type="common">Bacillus macerans</name>
    <dbReference type="NCBI Taxonomy" id="44252"/>
    <lineage>
        <taxon>Bacteria</taxon>
        <taxon>Bacillati</taxon>
        <taxon>Bacillota</taxon>
        <taxon>Bacilli</taxon>
        <taxon>Bacillales</taxon>
        <taxon>Paenibacillaceae</taxon>
        <taxon>Paenibacillus</taxon>
    </lineage>
</organism>
<dbReference type="Proteomes" id="UP000029278">
    <property type="component" value="Unassembled WGS sequence"/>
</dbReference>
<evidence type="ECO:0000256" key="8">
    <source>
        <dbReference type="SAM" id="Phobius"/>
    </source>
</evidence>
<dbReference type="PATRIC" id="fig|44252.3.peg.5701"/>
<keyword evidence="7 8" id="KW-0472">Membrane</keyword>
<proteinExistence type="inferred from homology"/>
<dbReference type="EMBL" id="JMQA01000047">
    <property type="protein sequence ID" value="KFM94486.1"/>
    <property type="molecule type" value="Genomic_DNA"/>
</dbReference>
<sequence>MIFPIVVVMFIIETVLLFGSDVLHFDYVQPILERGWEPVWKVVYPNGITQPFGETIALAMFWPDVKNREKITKITFLATLLAGFMITGFDFLAILVYGDLFSRFLYPLYTLLSMISIGKFIENLQMFGVMYFFMTALIKNVVNLLVALRGIQQLTKMKDYRVLVIPAAAIALFLGMTMSKNIAEHIYFQHYKILVPYFWVPMFLVLPAILLIVTWTRQKLRK</sequence>
<keyword evidence="4" id="KW-0309">Germination</keyword>
<feature type="transmembrane region" description="Helical" evidence="8">
    <location>
        <begin position="198"/>
        <end position="216"/>
    </location>
</feature>
<evidence type="ECO:0000256" key="2">
    <source>
        <dbReference type="ARBA" id="ARBA00007998"/>
    </source>
</evidence>
<keyword evidence="5 8" id="KW-0812">Transmembrane</keyword>
<comment type="subcellular location">
    <subcellularLocation>
        <location evidence="1">Membrane</location>
        <topology evidence="1">Multi-pass membrane protein</topology>
    </subcellularLocation>
</comment>
<dbReference type="HOGENOM" id="CLU_090641_0_0_9"/>
<comment type="caution">
    <text evidence="9">The sequence shown here is derived from an EMBL/GenBank/DDBJ whole genome shotgun (WGS) entry which is preliminary data.</text>
</comment>